<gene>
    <name evidence="7" type="ORF">GCM10012280_15800</name>
</gene>
<dbReference type="PIRSF" id="PIRSF006060">
    <property type="entry name" value="AA_transporter"/>
    <property type="match status" value="1"/>
</dbReference>
<feature type="region of interest" description="Disordered" evidence="5">
    <location>
        <begin position="1"/>
        <end position="24"/>
    </location>
</feature>
<feature type="transmembrane region" description="Helical" evidence="6">
    <location>
        <begin position="353"/>
        <end position="371"/>
    </location>
</feature>
<evidence type="ECO:0000256" key="4">
    <source>
        <dbReference type="ARBA" id="ARBA00023136"/>
    </source>
</evidence>
<keyword evidence="8" id="KW-1185">Reference proteome</keyword>
<dbReference type="RefSeq" id="WP_189130802.1">
    <property type="nucleotide sequence ID" value="NZ_BMMS01000005.1"/>
</dbReference>
<evidence type="ECO:0000313" key="8">
    <source>
        <dbReference type="Proteomes" id="UP000641932"/>
    </source>
</evidence>
<feature type="transmembrane region" description="Helical" evidence="6">
    <location>
        <begin position="253"/>
        <end position="276"/>
    </location>
</feature>
<keyword evidence="4 6" id="KW-0472">Membrane</keyword>
<feature type="transmembrane region" description="Helical" evidence="6">
    <location>
        <begin position="107"/>
        <end position="128"/>
    </location>
</feature>
<dbReference type="PANTHER" id="PTHR11785:SF512">
    <property type="entry name" value="SOBREMESA, ISOFORM B"/>
    <property type="match status" value="1"/>
</dbReference>
<keyword evidence="3 6" id="KW-1133">Transmembrane helix</keyword>
<name>A0A917ZKI6_9ACTN</name>
<accession>A0A917ZKI6</accession>
<comment type="caution">
    <text evidence="7">The sequence shown here is derived from an EMBL/GenBank/DDBJ whole genome shotgun (WGS) entry which is preliminary data.</text>
</comment>
<dbReference type="AlphaFoldDB" id="A0A917ZKI6"/>
<reference evidence="7" key="1">
    <citation type="journal article" date="2014" name="Int. J. Syst. Evol. Microbiol.">
        <title>Complete genome sequence of Corynebacterium casei LMG S-19264T (=DSM 44701T), isolated from a smear-ripened cheese.</title>
        <authorList>
            <consortium name="US DOE Joint Genome Institute (JGI-PGF)"/>
            <person name="Walter F."/>
            <person name="Albersmeier A."/>
            <person name="Kalinowski J."/>
            <person name="Ruckert C."/>
        </authorList>
    </citation>
    <scope>NUCLEOTIDE SEQUENCE</scope>
    <source>
        <strain evidence="7">CGMCC 4.7201</strain>
    </source>
</reference>
<feature type="transmembrane region" description="Helical" evidence="6">
    <location>
        <begin position="31"/>
        <end position="54"/>
    </location>
</feature>
<feature type="transmembrane region" description="Helical" evidence="6">
    <location>
        <begin position="407"/>
        <end position="428"/>
    </location>
</feature>
<protein>
    <submittedName>
        <fullName evidence="7">Amino acid transporter</fullName>
    </submittedName>
</protein>
<evidence type="ECO:0000313" key="7">
    <source>
        <dbReference type="EMBL" id="GGO84402.1"/>
    </source>
</evidence>
<keyword evidence="2 6" id="KW-0812">Transmembrane</keyword>
<feature type="transmembrane region" description="Helical" evidence="6">
    <location>
        <begin position="434"/>
        <end position="453"/>
    </location>
</feature>
<organism evidence="7 8">
    <name type="scientific">Wenjunlia tyrosinilytica</name>
    <dbReference type="NCBI Taxonomy" id="1544741"/>
    <lineage>
        <taxon>Bacteria</taxon>
        <taxon>Bacillati</taxon>
        <taxon>Actinomycetota</taxon>
        <taxon>Actinomycetes</taxon>
        <taxon>Kitasatosporales</taxon>
        <taxon>Streptomycetaceae</taxon>
        <taxon>Wenjunlia</taxon>
    </lineage>
</organism>
<evidence type="ECO:0000256" key="6">
    <source>
        <dbReference type="SAM" id="Phobius"/>
    </source>
</evidence>
<evidence type="ECO:0000256" key="5">
    <source>
        <dbReference type="SAM" id="MobiDB-lite"/>
    </source>
</evidence>
<evidence type="ECO:0000256" key="1">
    <source>
        <dbReference type="ARBA" id="ARBA00004141"/>
    </source>
</evidence>
<evidence type="ECO:0000256" key="2">
    <source>
        <dbReference type="ARBA" id="ARBA00022692"/>
    </source>
</evidence>
<feature type="transmembrane region" description="Helical" evidence="6">
    <location>
        <begin position="296"/>
        <end position="319"/>
    </location>
</feature>
<dbReference type="GO" id="GO:0016020">
    <property type="term" value="C:membrane"/>
    <property type="evidence" value="ECO:0007669"/>
    <property type="project" value="UniProtKB-SubCell"/>
</dbReference>
<evidence type="ECO:0000256" key="3">
    <source>
        <dbReference type="ARBA" id="ARBA00022989"/>
    </source>
</evidence>
<proteinExistence type="predicted"/>
<reference evidence="7" key="2">
    <citation type="submission" date="2020-09" db="EMBL/GenBank/DDBJ databases">
        <authorList>
            <person name="Sun Q."/>
            <person name="Zhou Y."/>
        </authorList>
    </citation>
    <scope>NUCLEOTIDE SEQUENCE</scope>
    <source>
        <strain evidence="7">CGMCC 4.7201</strain>
    </source>
</reference>
<sequence length="483" mass="50085">MTDTLRPPGIDTPGAQSPATDGSAPKLTRSIGVVGGTLLTLSCLTPASSLFVIVPDSFGALGTGTALTIVVAALLCVGVAFTYSELGTLIPSSGGEYAMVGTLMGRLAGWLVFVLSLIVVMIVPPIIALGTADYLAPIIHLDPQLTAAAVMLLATAMGLLDLRANAWITGVFLVLEVVACAVVAFLGFTHTSRSASVLVHPVMDAGHGHTSAVTAGLVVTGLATALFILQGFSTAVYLAEEMENPRRNVSRTVLWTLAIGAAVVIVPVVAITLGAPDLKTLAAGDVAAMVTAWSDSAVGTFVSLCIALAIVNAAIVMVIQNSRVVFASARDAAWPGPVNRAFSHLGRRFGSPWVATLVVGVPGAALCFVNLDTLSEVTGVAVAAMYVFVALGALVSRRGAHKHRSAWRMPLWPVVPALLIGVLVWVLFQQSTHSLAVTGGIVAAAALYWAVYLRPRQSTHWVIEVPEERAATVPEQATVPQQA</sequence>
<feature type="transmembrane region" description="Helical" evidence="6">
    <location>
        <begin position="377"/>
        <end position="395"/>
    </location>
</feature>
<feature type="transmembrane region" description="Helical" evidence="6">
    <location>
        <begin position="166"/>
        <end position="188"/>
    </location>
</feature>
<comment type="subcellular location">
    <subcellularLocation>
        <location evidence="1">Membrane</location>
        <topology evidence="1">Multi-pass membrane protein</topology>
    </subcellularLocation>
</comment>
<dbReference type="GO" id="GO:0015179">
    <property type="term" value="F:L-amino acid transmembrane transporter activity"/>
    <property type="evidence" value="ECO:0007669"/>
    <property type="project" value="TreeGrafter"/>
</dbReference>
<dbReference type="PANTHER" id="PTHR11785">
    <property type="entry name" value="AMINO ACID TRANSPORTER"/>
    <property type="match status" value="1"/>
</dbReference>
<dbReference type="Proteomes" id="UP000641932">
    <property type="component" value="Unassembled WGS sequence"/>
</dbReference>
<dbReference type="InterPro" id="IPR050598">
    <property type="entry name" value="AminoAcid_Transporter"/>
</dbReference>
<dbReference type="Gene3D" id="1.20.1740.10">
    <property type="entry name" value="Amino acid/polyamine transporter I"/>
    <property type="match status" value="1"/>
</dbReference>
<dbReference type="EMBL" id="BMMS01000005">
    <property type="protein sequence ID" value="GGO84402.1"/>
    <property type="molecule type" value="Genomic_DNA"/>
</dbReference>
<dbReference type="InterPro" id="IPR002293">
    <property type="entry name" value="AA/rel_permease1"/>
</dbReference>
<feature type="transmembrane region" description="Helical" evidence="6">
    <location>
        <begin position="208"/>
        <end position="232"/>
    </location>
</feature>
<feature type="transmembrane region" description="Helical" evidence="6">
    <location>
        <begin position="66"/>
        <end position="86"/>
    </location>
</feature>
<dbReference type="Pfam" id="PF13520">
    <property type="entry name" value="AA_permease_2"/>
    <property type="match status" value="1"/>
</dbReference>